<evidence type="ECO:0000313" key="2">
    <source>
        <dbReference type="Proteomes" id="UP000887013"/>
    </source>
</evidence>
<organism evidence="1 2">
    <name type="scientific">Nephila pilipes</name>
    <name type="common">Giant wood spider</name>
    <name type="synonym">Nephila maculata</name>
    <dbReference type="NCBI Taxonomy" id="299642"/>
    <lineage>
        <taxon>Eukaryota</taxon>
        <taxon>Metazoa</taxon>
        <taxon>Ecdysozoa</taxon>
        <taxon>Arthropoda</taxon>
        <taxon>Chelicerata</taxon>
        <taxon>Arachnida</taxon>
        <taxon>Araneae</taxon>
        <taxon>Araneomorphae</taxon>
        <taxon>Entelegynae</taxon>
        <taxon>Araneoidea</taxon>
        <taxon>Nephilidae</taxon>
        <taxon>Nephila</taxon>
    </lineage>
</organism>
<keyword evidence="2" id="KW-1185">Reference proteome</keyword>
<evidence type="ECO:0000313" key="1">
    <source>
        <dbReference type="EMBL" id="GFT94107.1"/>
    </source>
</evidence>
<name>A0A8X6Q364_NEPPI</name>
<protein>
    <submittedName>
        <fullName evidence="1">Uncharacterized protein</fullName>
    </submittedName>
</protein>
<dbReference type="EMBL" id="BMAW01121464">
    <property type="protein sequence ID" value="GFT94107.1"/>
    <property type="molecule type" value="Genomic_DNA"/>
</dbReference>
<sequence>MEGEKSEQDDNDNEDCM</sequence>
<accession>A0A8X6Q364</accession>
<dbReference type="AlphaFoldDB" id="A0A8X6Q364"/>
<proteinExistence type="predicted"/>
<feature type="non-terminal residue" evidence="1">
    <location>
        <position position="17"/>
    </location>
</feature>
<comment type="caution">
    <text evidence="1">The sequence shown here is derived from an EMBL/GenBank/DDBJ whole genome shotgun (WGS) entry which is preliminary data.</text>
</comment>
<gene>
    <name evidence="1" type="ORF">NPIL_478651</name>
</gene>
<dbReference type="Proteomes" id="UP000887013">
    <property type="component" value="Unassembled WGS sequence"/>
</dbReference>
<reference evidence="1" key="1">
    <citation type="submission" date="2020-08" db="EMBL/GenBank/DDBJ databases">
        <title>Multicomponent nature underlies the extraordinary mechanical properties of spider dragline silk.</title>
        <authorList>
            <person name="Kono N."/>
            <person name="Nakamura H."/>
            <person name="Mori M."/>
            <person name="Yoshida Y."/>
            <person name="Ohtoshi R."/>
            <person name="Malay A.D."/>
            <person name="Moran D.A.P."/>
            <person name="Tomita M."/>
            <person name="Numata K."/>
            <person name="Arakawa K."/>
        </authorList>
    </citation>
    <scope>NUCLEOTIDE SEQUENCE</scope>
</reference>